<evidence type="ECO:0000259" key="10">
    <source>
        <dbReference type="PROSITE" id="PS50885"/>
    </source>
</evidence>
<name>A0ABU4G6X7_9BACL</name>
<comment type="caution">
    <text evidence="11">The sequence shown here is derived from an EMBL/GenBank/DDBJ whole genome shotgun (WGS) entry which is preliminary data.</text>
</comment>
<protein>
    <submittedName>
        <fullName evidence="11">Methyl-accepting chemotaxis protein</fullName>
    </submittedName>
</protein>
<keyword evidence="2" id="KW-1003">Cell membrane</keyword>
<comment type="similarity">
    <text evidence="5">Belongs to the methyl-accepting chemotaxis (MCP) protein family.</text>
</comment>
<comment type="subcellular location">
    <subcellularLocation>
        <location evidence="1">Cell membrane</location>
    </subcellularLocation>
</comment>
<evidence type="ECO:0000256" key="2">
    <source>
        <dbReference type="ARBA" id="ARBA00022475"/>
    </source>
</evidence>
<evidence type="ECO:0000256" key="1">
    <source>
        <dbReference type="ARBA" id="ARBA00004236"/>
    </source>
</evidence>
<feature type="domain" description="HAMP" evidence="10">
    <location>
        <begin position="204"/>
        <end position="257"/>
    </location>
</feature>
<dbReference type="Gene3D" id="6.10.340.10">
    <property type="match status" value="1"/>
</dbReference>
<proteinExistence type="inferred from homology"/>
<dbReference type="Proteomes" id="UP001282284">
    <property type="component" value="Unassembled WGS sequence"/>
</dbReference>
<evidence type="ECO:0000256" key="3">
    <source>
        <dbReference type="ARBA" id="ARBA00023136"/>
    </source>
</evidence>
<keyword evidence="8" id="KW-0812">Transmembrane</keyword>
<dbReference type="InterPro" id="IPR004089">
    <property type="entry name" value="MCPsignal_dom"/>
</dbReference>
<evidence type="ECO:0000313" key="12">
    <source>
        <dbReference type="Proteomes" id="UP001282284"/>
    </source>
</evidence>
<evidence type="ECO:0000256" key="5">
    <source>
        <dbReference type="ARBA" id="ARBA00029447"/>
    </source>
</evidence>
<feature type="domain" description="Methyl-accepting transducer" evidence="9">
    <location>
        <begin position="276"/>
        <end position="547"/>
    </location>
</feature>
<dbReference type="InterPro" id="IPR024478">
    <property type="entry name" value="HlyB_4HB_MCP"/>
</dbReference>
<dbReference type="PROSITE" id="PS50111">
    <property type="entry name" value="CHEMOTAXIS_TRANSDUC_2"/>
    <property type="match status" value="1"/>
</dbReference>
<dbReference type="SMART" id="SM00304">
    <property type="entry name" value="HAMP"/>
    <property type="match status" value="1"/>
</dbReference>
<evidence type="ECO:0000256" key="6">
    <source>
        <dbReference type="PROSITE-ProRule" id="PRU00284"/>
    </source>
</evidence>
<dbReference type="SMART" id="SM00283">
    <property type="entry name" value="MA"/>
    <property type="match status" value="1"/>
</dbReference>
<reference evidence="11 12" key="1">
    <citation type="submission" date="2023-06" db="EMBL/GenBank/DDBJ databases">
        <title>Sporosarcina sp. nov., isolated from Korean traditional fermented seafood 'Jeotgal'.</title>
        <authorList>
            <person name="Yang A.I."/>
            <person name="Shin N.-R."/>
        </authorList>
    </citation>
    <scope>NUCLEOTIDE SEQUENCE [LARGE SCALE GENOMIC DNA]</scope>
    <source>
        <strain evidence="11 12">KCTC13119</strain>
    </source>
</reference>
<sequence length="562" mass="62468">MRLTVGKKIWFGFLFLLAILLVVGLSGIWALSKLNAEYRYLIDEQIKKVVLLEQVLSLQNEDAKNLRGYIIYQEETYVNDRNDNMQALKMKLKEMNKLVRNDEDRAILKEVTETSKSYDQISELVIQGVKDGNIEQAMGLAKEGVYYQDAVTVLLENLIEQQNTRQEQTEQSLRTVLQQIKLVIVGFIAFAVVASFLVAQKVSRSIARPVGKMTTSLEQLATGDFTAETVVIHNKDEIGEMATAFNHMKEDLKGILSVVRVSASQLAKQAEELSASSEESLATAETVSEITEKNRVGSQSQVRTVDETTTYIEKMMDEMIQMNGSNRQLQIASVHVSELVSTGNLQMKDFAEQMEKMNRSITHSTNTMSAMSSYSEQIRHVTTVLTTIAEQTNLLALNAAIEAARAGEHGKGFAVVAEEVRHLAEQSKQSAGGIGQMIEEITRRMDEAVVSVQDVSNHIGKSQITSSETEQVFHAIETATEEMDRTLTAVSHKITHVRSMTDEVLERSQKVQLLANETSDQAHSVSAATEEQLAVNEEISTNAQSLALLADRLESEVGKFQV</sequence>
<evidence type="ECO:0000256" key="7">
    <source>
        <dbReference type="SAM" id="Coils"/>
    </source>
</evidence>
<gene>
    <name evidence="11" type="ORF">QT711_05945</name>
</gene>
<dbReference type="Gene3D" id="1.10.287.950">
    <property type="entry name" value="Methyl-accepting chemotaxis protein"/>
    <property type="match status" value="1"/>
</dbReference>
<feature type="coiled-coil region" evidence="7">
    <location>
        <begin position="78"/>
        <end position="105"/>
    </location>
</feature>
<organism evidence="11 12">
    <name type="scientific">Sporosarcina saromensis</name>
    <dbReference type="NCBI Taxonomy" id="359365"/>
    <lineage>
        <taxon>Bacteria</taxon>
        <taxon>Bacillati</taxon>
        <taxon>Bacillota</taxon>
        <taxon>Bacilli</taxon>
        <taxon>Bacillales</taxon>
        <taxon>Caryophanaceae</taxon>
        <taxon>Sporosarcina</taxon>
    </lineage>
</organism>
<keyword evidence="3 8" id="KW-0472">Membrane</keyword>
<dbReference type="Pfam" id="PF00015">
    <property type="entry name" value="MCPsignal"/>
    <property type="match status" value="1"/>
</dbReference>
<evidence type="ECO:0000259" key="9">
    <source>
        <dbReference type="PROSITE" id="PS50111"/>
    </source>
</evidence>
<keyword evidence="8" id="KW-1133">Transmembrane helix</keyword>
<keyword evidence="4 6" id="KW-0807">Transducer</keyword>
<dbReference type="CDD" id="cd06225">
    <property type="entry name" value="HAMP"/>
    <property type="match status" value="1"/>
</dbReference>
<evidence type="ECO:0000256" key="4">
    <source>
        <dbReference type="ARBA" id="ARBA00023224"/>
    </source>
</evidence>
<accession>A0ABU4G6X7</accession>
<dbReference type="PROSITE" id="PS50885">
    <property type="entry name" value="HAMP"/>
    <property type="match status" value="1"/>
</dbReference>
<dbReference type="PANTHER" id="PTHR32089">
    <property type="entry name" value="METHYL-ACCEPTING CHEMOTAXIS PROTEIN MCPB"/>
    <property type="match status" value="1"/>
</dbReference>
<feature type="transmembrane region" description="Helical" evidence="8">
    <location>
        <begin position="12"/>
        <end position="31"/>
    </location>
</feature>
<keyword evidence="12" id="KW-1185">Reference proteome</keyword>
<dbReference type="EMBL" id="JAUBDI010000003">
    <property type="protein sequence ID" value="MDW0112719.1"/>
    <property type="molecule type" value="Genomic_DNA"/>
</dbReference>
<feature type="transmembrane region" description="Helical" evidence="8">
    <location>
        <begin position="180"/>
        <end position="199"/>
    </location>
</feature>
<keyword evidence="7" id="KW-0175">Coiled coil</keyword>
<dbReference type="SUPFAM" id="SSF58104">
    <property type="entry name" value="Methyl-accepting chemotaxis protein (MCP) signaling domain"/>
    <property type="match status" value="1"/>
</dbReference>
<dbReference type="Pfam" id="PF00672">
    <property type="entry name" value="HAMP"/>
    <property type="match status" value="1"/>
</dbReference>
<dbReference type="RefSeq" id="WP_317942594.1">
    <property type="nucleotide sequence ID" value="NZ_JAUBDI010000003.1"/>
</dbReference>
<dbReference type="InterPro" id="IPR003660">
    <property type="entry name" value="HAMP_dom"/>
</dbReference>
<evidence type="ECO:0000256" key="8">
    <source>
        <dbReference type="SAM" id="Phobius"/>
    </source>
</evidence>
<evidence type="ECO:0000313" key="11">
    <source>
        <dbReference type="EMBL" id="MDW0112719.1"/>
    </source>
</evidence>
<dbReference type="PANTHER" id="PTHR32089:SF112">
    <property type="entry name" value="LYSOZYME-LIKE PROTEIN-RELATED"/>
    <property type="match status" value="1"/>
</dbReference>
<dbReference type="Pfam" id="PF12729">
    <property type="entry name" value="4HB_MCP_1"/>
    <property type="match status" value="1"/>
</dbReference>